<proteinExistence type="predicted"/>
<keyword evidence="2" id="KW-1185">Reference proteome</keyword>
<dbReference type="Proteomes" id="UP000027195">
    <property type="component" value="Unassembled WGS sequence"/>
</dbReference>
<dbReference type="OrthoDB" id="3166447at2759"/>
<dbReference type="AlphaFoldDB" id="A0A067LUG8"/>
<reference evidence="2" key="1">
    <citation type="journal article" date="2014" name="Proc. Natl. Acad. Sci. U.S.A.">
        <title>Extensive sampling of basidiomycete genomes demonstrates inadequacy of the white-rot/brown-rot paradigm for wood decay fungi.</title>
        <authorList>
            <person name="Riley R."/>
            <person name="Salamov A.A."/>
            <person name="Brown D.W."/>
            <person name="Nagy L.G."/>
            <person name="Floudas D."/>
            <person name="Held B.W."/>
            <person name="Levasseur A."/>
            <person name="Lombard V."/>
            <person name="Morin E."/>
            <person name="Otillar R."/>
            <person name="Lindquist E.A."/>
            <person name="Sun H."/>
            <person name="LaButti K.M."/>
            <person name="Schmutz J."/>
            <person name="Jabbour D."/>
            <person name="Luo H."/>
            <person name="Baker S.E."/>
            <person name="Pisabarro A.G."/>
            <person name="Walton J.D."/>
            <person name="Blanchette R.A."/>
            <person name="Henrissat B."/>
            <person name="Martin F."/>
            <person name="Cullen D."/>
            <person name="Hibbett D.S."/>
            <person name="Grigoriev I.V."/>
        </authorList>
    </citation>
    <scope>NUCLEOTIDE SEQUENCE [LARGE SCALE GENOMIC DNA]</scope>
    <source>
        <strain evidence="2">FD-172 SS1</strain>
    </source>
</reference>
<organism evidence="1 2">
    <name type="scientific">Botryobasidium botryosum (strain FD-172 SS1)</name>
    <dbReference type="NCBI Taxonomy" id="930990"/>
    <lineage>
        <taxon>Eukaryota</taxon>
        <taxon>Fungi</taxon>
        <taxon>Dikarya</taxon>
        <taxon>Basidiomycota</taxon>
        <taxon>Agaricomycotina</taxon>
        <taxon>Agaricomycetes</taxon>
        <taxon>Cantharellales</taxon>
        <taxon>Botryobasidiaceae</taxon>
        <taxon>Botryobasidium</taxon>
    </lineage>
</organism>
<protein>
    <submittedName>
        <fullName evidence="1">Uncharacterized protein</fullName>
    </submittedName>
</protein>
<name>A0A067LUG8_BOTB1</name>
<evidence type="ECO:0000313" key="2">
    <source>
        <dbReference type="Proteomes" id="UP000027195"/>
    </source>
</evidence>
<accession>A0A067LUG8</accession>
<dbReference type="EMBL" id="KL198124">
    <property type="protein sequence ID" value="KDQ06759.1"/>
    <property type="molecule type" value="Genomic_DNA"/>
</dbReference>
<dbReference type="HOGENOM" id="CLU_045566_0_0_1"/>
<gene>
    <name evidence="1" type="ORF">BOTBODRAFT_121049</name>
</gene>
<sequence>MITESEHLQPQFDRFLAIKQQPFSVSGTFPMPQPMNMFFQTAIGISHVMTFPIEPELASVPSFDAFHATCVQEKQPTRPMGSPSYDMQERDRHSLTFPSYLPVALSLDLCSHPILDAVQSVLFPNHQMGHHIVAVRDKVELYAPGSYSRVVFDPLQPRVDALVATIVVVLPVRFRGGAMIIRRNGLEERFTPQAKAGELEWTAFRSDCDQEVQRVESGYRMQVTWNVLLKTFGPGGLTPNPLIAPNPRLTDALVDILKRARGLRLGFYLSLDYGICPGDVLADSLVPRLKGADAVLYHAVKLYKLDPELRYVAGGYIWPVDQPAEIPPFDEALSDELGYLAAHPVGNNEDEDLSIMIEHGGGVRIEQEDIVIVGGPEQGYISRERVPFLPARENALDYLNVNVLLVVYVP</sequence>
<dbReference type="InParanoid" id="A0A067LUG8"/>
<evidence type="ECO:0000313" key="1">
    <source>
        <dbReference type="EMBL" id="KDQ06759.1"/>
    </source>
</evidence>